<dbReference type="InterPro" id="IPR050330">
    <property type="entry name" value="Bact_OuterMem_StrucFunc"/>
</dbReference>
<dbReference type="GO" id="GO:0009279">
    <property type="term" value="C:cell outer membrane"/>
    <property type="evidence" value="ECO:0007669"/>
    <property type="project" value="UniProtKB-SubCell"/>
</dbReference>
<accession>A0A9J7AQA0</accession>
<dbReference type="CDD" id="cd07185">
    <property type="entry name" value="OmpA_C-like"/>
    <property type="match status" value="1"/>
</dbReference>
<feature type="chain" id="PRO_5039915963" description="Peptidoglycan-associated lipoprotein" evidence="10">
    <location>
        <begin position="22"/>
        <end position="171"/>
    </location>
</feature>
<evidence type="ECO:0000256" key="10">
    <source>
        <dbReference type="SAM" id="SignalP"/>
    </source>
</evidence>
<keyword evidence="4 8" id="KW-0564">Palmitate</keyword>
<keyword evidence="1 8" id="KW-0132">Cell division</keyword>
<dbReference type="InterPro" id="IPR014169">
    <property type="entry name" value="Pal_lipo_C"/>
</dbReference>
<dbReference type="Gene3D" id="3.30.1330.60">
    <property type="entry name" value="OmpA-like domain"/>
    <property type="match status" value="1"/>
</dbReference>
<evidence type="ECO:0000256" key="3">
    <source>
        <dbReference type="ARBA" id="ARBA00023136"/>
    </source>
</evidence>
<dbReference type="InterPro" id="IPR039001">
    <property type="entry name" value="Pal"/>
</dbReference>
<dbReference type="Proteomes" id="UP001060336">
    <property type="component" value="Chromosome"/>
</dbReference>
<dbReference type="InterPro" id="IPR006665">
    <property type="entry name" value="OmpA-like"/>
</dbReference>
<dbReference type="PROSITE" id="PS51123">
    <property type="entry name" value="OMPA_2"/>
    <property type="match status" value="1"/>
</dbReference>
<evidence type="ECO:0000256" key="5">
    <source>
        <dbReference type="ARBA" id="ARBA00023237"/>
    </source>
</evidence>
<dbReference type="InterPro" id="IPR006664">
    <property type="entry name" value="OMP_bac"/>
</dbReference>
<organism evidence="12 13">
    <name type="scientific">Nisaea acidiphila</name>
    <dbReference type="NCBI Taxonomy" id="1862145"/>
    <lineage>
        <taxon>Bacteria</taxon>
        <taxon>Pseudomonadati</taxon>
        <taxon>Pseudomonadota</taxon>
        <taxon>Alphaproteobacteria</taxon>
        <taxon>Rhodospirillales</taxon>
        <taxon>Thalassobaculaceae</taxon>
        <taxon>Nisaea</taxon>
    </lineage>
</organism>
<evidence type="ECO:0000256" key="7">
    <source>
        <dbReference type="ARBA" id="ARBA00023306"/>
    </source>
</evidence>
<keyword evidence="3 8" id="KW-0472">Membrane</keyword>
<evidence type="ECO:0000313" key="12">
    <source>
        <dbReference type="EMBL" id="UUX48777.1"/>
    </source>
</evidence>
<feature type="signal peptide" evidence="10">
    <location>
        <begin position="1"/>
        <end position="21"/>
    </location>
</feature>
<comment type="function">
    <text evidence="8">Part of the Tol-Pal system, which plays a role in outer membrane invagination during cell division and is important for maintaining outer membrane integrity.</text>
</comment>
<dbReference type="AlphaFoldDB" id="A0A9J7AQA0"/>
<dbReference type="Pfam" id="PF00691">
    <property type="entry name" value="OmpA"/>
    <property type="match status" value="1"/>
</dbReference>
<keyword evidence="6 8" id="KW-0449">Lipoprotein</keyword>
<dbReference type="EMBL" id="CP102480">
    <property type="protein sequence ID" value="UUX48777.1"/>
    <property type="molecule type" value="Genomic_DNA"/>
</dbReference>
<evidence type="ECO:0000256" key="2">
    <source>
        <dbReference type="ARBA" id="ARBA00022729"/>
    </source>
</evidence>
<keyword evidence="13" id="KW-1185">Reference proteome</keyword>
<dbReference type="PANTHER" id="PTHR30329">
    <property type="entry name" value="STATOR ELEMENT OF FLAGELLAR MOTOR COMPLEX"/>
    <property type="match status" value="1"/>
</dbReference>
<feature type="region of interest" description="Disordered" evidence="9">
    <location>
        <begin position="25"/>
        <end position="51"/>
    </location>
</feature>
<dbReference type="KEGG" id="naci:NUH88_15345"/>
<gene>
    <name evidence="8 12" type="primary">pal</name>
    <name evidence="12" type="ORF">NUH88_15345</name>
</gene>
<evidence type="ECO:0000256" key="6">
    <source>
        <dbReference type="ARBA" id="ARBA00023288"/>
    </source>
</evidence>
<comment type="subcellular location">
    <subcellularLocation>
        <location evidence="8">Cell outer membrane</location>
        <topology evidence="8">Lipid-anchor</topology>
    </subcellularLocation>
</comment>
<dbReference type="SUPFAM" id="SSF103088">
    <property type="entry name" value="OmpA-like"/>
    <property type="match status" value="1"/>
</dbReference>
<evidence type="ECO:0000256" key="4">
    <source>
        <dbReference type="ARBA" id="ARBA00023139"/>
    </source>
</evidence>
<dbReference type="PRINTS" id="PR01023">
    <property type="entry name" value="NAFLGMOTY"/>
</dbReference>
<dbReference type="PROSITE" id="PS51257">
    <property type="entry name" value="PROKAR_LIPOPROTEIN"/>
    <property type="match status" value="1"/>
</dbReference>
<dbReference type="RefSeq" id="WP_257767279.1">
    <property type="nucleotide sequence ID" value="NZ_CP102480.1"/>
</dbReference>
<proteinExistence type="inferred from homology"/>
<evidence type="ECO:0000313" key="13">
    <source>
        <dbReference type="Proteomes" id="UP001060336"/>
    </source>
</evidence>
<evidence type="ECO:0000256" key="8">
    <source>
        <dbReference type="HAMAP-Rule" id="MF_02204"/>
    </source>
</evidence>
<feature type="compositionally biased region" description="Low complexity" evidence="9">
    <location>
        <begin position="41"/>
        <end position="51"/>
    </location>
</feature>
<keyword evidence="7 8" id="KW-0131">Cell cycle</keyword>
<comment type="similarity">
    <text evidence="8">Belongs to the Pal lipoprotein family.</text>
</comment>
<keyword evidence="2 8" id="KW-0732">Signal</keyword>
<dbReference type="PANTHER" id="PTHR30329:SF21">
    <property type="entry name" value="LIPOPROTEIN YIAD-RELATED"/>
    <property type="match status" value="1"/>
</dbReference>
<protein>
    <recommendedName>
        <fullName evidence="8">Peptidoglycan-associated lipoprotein</fullName>
        <shortName evidence="8">PAL</shortName>
    </recommendedName>
</protein>
<name>A0A9J7AQA0_9PROT</name>
<dbReference type="GO" id="GO:0051301">
    <property type="term" value="P:cell division"/>
    <property type="evidence" value="ECO:0007669"/>
    <property type="project" value="UniProtKB-UniRule"/>
</dbReference>
<dbReference type="NCBIfam" id="TIGR02802">
    <property type="entry name" value="Pal_lipo"/>
    <property type="match status" value="1"/>
</dbReference>
<sequence>MAKKFLSIVAAALLVAACSTDQETASQSGGAGSTVPAANQPTSSASGGAVTAAPGSREEFVAEVGDRVFFGFDKYDLTAEARTTLERQAFWLRKYPSTTVTVEGHCDERGTREYNLALGERRASAVKDYLVALGIDAGRIATISYGKERPVAFGSNEEAWAQNRRGVSTIN</sequence>
<dbReference type="InterPro" id="IPR036737">
    <property type="entry name" value="OmpA-like_sf"/>
</dbReference>
<evidence type="ECO:0000259" key="11">
    <source>
        <dbReference type="PROSITE" id="PS51123"/>
    </source>
</evidence>
<feature type="domain" description="OmpA-like" evidence="11">
    <location>
        <begin position="57"/>
        <end position="171"/>
    </location>
</feature>
<dbReference type="PRINTS" id="PR01021">
    <property type="entry name" value="OMPADOMAIN"/>
</dbReference>
<evidence type="ECO:0000256" key="1">
    <source>
        <dbReference type="ARBA" id="ARBA00022618"/>
    </source>
</evidence>
<keyword evidence="5 8" id="KW-0998">Cell outer membrane</keyword>
<dbReference type="HAMAP" id="MF_02204">
    <property type="entry name" value="Pal"/>
    <property type="match status" value="1"/>
</dbReference>
<comment type="subunit">
    <text evidence="8">The Tol-Pal system is composed of five core proteins: the inner membrane proteins TolA, TolQ and TolR, the periplasmic protein TolB and the outer membrane protein Pal. They form a network linking the inner and outer membranes and the peptidoglycan layer.</text>
</comment>
<reference evidence="12" key="1">
    <citation type="submission" date="2022-08" db="EMBL/GenBank/DDBJ databases">
        <title>Nisaea acidiphila sp. nov., isolated from a marine algal debris and emended description of the genus Nisaea Urios et al. 2008.</title>
        <authorList>
            <person name="Kwon K."/>
        </authorList>
    </citation>
    <scope>NUCLEOTIDE SEQUENCE</scope>
    <source>
        <strain evidence="12">MEBiC11861</strain>
    </source>
</reference>
<evidence type="ECO:0000256" key="9">
    <source>
        <dbReference type="SAM" id="MobiDB-lite"/>
    </source>
</evidence>